<dbReference type="EMBL" id="JAMFLZ010000005">
    <property type="protein sequence ID" value="MCL6295811.1"/>
    <property type="molecule type" value="Genomic_DNA"/>
</dbReference>
<evidence type="ECO:0000313" key="1">
    <source>
        <dbReference type="EMBL" id="MCL6295811.1"/>
    </source>
</evidence>
<keyword evidence="2" id="KW-1185">Reference proteome</keyword>
<evidence type="ECO:0000313" key="2">
    <source>
        <dbReference type="Proteomes" id="UP001165381"/>
    </source>
</evidence>
<name>A0ABT0QFN6_9FLAO</name>
<reference evidence="1" key="1">
    <citation type="submission" date="2022-05" db="EMBL/GenBank/DDBJ databases">
        <authorList>
            <person name="Park J.-S."/>
        </authorList>
    </citation>
    <scope>NUCLEOTIDE SEQUENCE</scope>
    <source>
        <strain evidence="1">2012CJ34-3</strain>
    </source>
</reference>
<comment type="caution">
    <text evidence="1">The sequence shown here is derived from an EMBL/GenBank/DDBJ whole genome shotgun (WGS) entry which is preliminary data.</text>
</comment>
<accession>A0ABT0QFN6</accession>
<evidence type="ECO:0008006" key="3">
    <source>
        <dbReference type="Google" id="ProtNLM"/>
    </source>
</evidence>
<dbReference type="RefSeq" id="WP_099563060.1">
    <property type="nucleotide sequence ID" value="NZ_JAMFLZ010000005.1"/>
</dbReference>
<organism evidence="1 2">
    <name type="scientific">Jejuia spongiicola</name>
    <dbReference type="NCBI Taxonomy" id="2942207"/>
    <lineage>
        <taxon>Bacteria</taxon>
        <taxon>Pseudomonadati</taxon>
        <taxon>Bacteroidota</taxon>
        <taxon>Flavobacteriia</taxon>
        <taxon>Flavobacteriales</taxon>
        <taxon>Flavobacteriaceae</taxon>
        <taxon>Jejuia</taxon>
    </lineage>
</organism>
<sequence length="137" mass="16415">MKFQDSEHSKVLKHYKLEKPFGNFYFLETFFIAELNEGVHFDWEKVIEVMSELIIFYGKDAKLAYLSNRVNSYSTDPRSWEKVHKKYNIIIASAIVYYNDFTFMNATLEKKFSKRSIKRCLSLDEAIKWILNLEEFN</sequence>
<dbReference type="Proteomes" id="UP001165381">
    <property type="component" value="Unassembled WGS sequence"/>
</dbReference>
<gene>
    <name evidence="1" type="ORF">M3P09_12445</name>
</gene>
<protein>
    <recommendedName>
        <fullName evidence="3">STAS/SEC14 domain-containing protein</fullName>
    </recommendedName>
</protein>
<proteinExistence type="predicted"/>